<dbReference type="Proteomes" id="UP000594892">
    <property type="component" value="Chromosome 2"/>
</dbReference>
<keyword evidence="4" id="KW-0378">Hydrolase</keyword>
<dbReference type="Proteomes" id="UP001056386">
    <property type="component" value="Chromosome 1"/>
</dbReference>
<dbReference type="EMBL" id="CP065601">
    <property type="protein sequence ID" value="QPQ93388.1"/>
    <property type="molecule type" value="Genomic_DNA"/>
</dbReference>
<keyword evidence="6" id="KW-0482">Metalloprotease</keyword>
<evidence type="ECO:0000256" key="6">
    <source>
        <dbReference type="ARBA" id="ARBA00023049"/>
    </source>
</evidence>
<dbReference type="Gene3D" id="3.10.450.350">
    <property type="match status" value="1"/>
</dbReference>
<dbReference type="SUPFAM" id="SSF51261">
    <property type="entry name" value="Duplicated hybrid motif"/>
    <property type="match status" value="1"/>
</dbReference>
<dbReference type="RefSeq" id="WP_035980378.1">
    <property type="nucleotide sequence ID" value="NZ_CP023203.1"/>
</dbReference>
<dbReference type="PANTHER" id="PTHR21666">
    <property type="entry name" value="PEPTIDASE-RELATED"/>
    <property type="match status" value="1"/>
</dbReference>
<feature type="domain" description="M23ase beta-sheet core" evidence="7">
    <location>
        <begin position="270"/>
        <end position="367"/>
    </location>
</feature>
<evidence type="ECO:0000313" key="9">
    <source>
        <dbReference type="EMBL" id="USS47560.1"/>
    </source>
</evidence>
<dbReference type="GO" id="GO:0004222">
    <property type="term" value="F:metalloendopeptidase activity"/>
    <property type="evidence" value="ECO:0007669"/>
    <property type="project" value="TreeGrafter"/>
</dbReference>
<keyword evidence="11" id="KW-1185">Reference proteome</keyword>
<proteinExistence type="predicted"/>
<dbReference type="CDD" id="cd12797">
    <property type="entry name" value="M23_peptidase"/>
    <property type="match status" value="1"/>
</dbReference>
<dbReference type="InterPro" id="IPR011055">
    <property type="entry name" value="Dup_hybrid_motif"/>
</dbReference>
<evidence type="ECO:0000256" key="2">
    <source>
        <dbReference type="ARBA" id="ARBA00022670"/>
    </source>
</evidence>
<evidence type="ECO:0000256" key="4">
    <source>
        <dbReference type="ARBA" id="ARBA00022801"/>
    </source>
</evidence>
<evidence type="ECO:0000256" key="5">
    <source>
        <dbReference type="ARBA" id="ARBA00022833"/>
    </source>
</evidence>
<comment type="cofactor">
    <cofactor evidence="1">
        <name>Zn(2+)</name>
        <dbReference type="ChEBI" id="CHEBI:29105"/>
    </cofactor>
</comment>
<gene>
    <name evidence="8" type="ORF">I6H06_14120</name>
    <name evidence="9" type="ORF">NFI99_22330</name>
</gene>
<dbReference type="InterPro" id="IPR016047">
    <property type="entry name" value="M23ase_b-sheet_dom"/>
</dbReference>
<sequence length="445" mass="46133">MYSPLIPRIDLPVRAGGRHARRPAPHPLARLVPATGVIGALAALAALALTAAPPAASTPATPTLSGAAKTPLRVFAATPFPSAQRFVTEQLEAELGPYEAALGRLATRPLVRPFPRPGLLGDASDLFSLAAPPPHADAPLQAGGVRAGTIERSFADTLQRLDVPPEVRIQLGDLVATHTHPHAAAQPGDRYRLAYAITPDGPRLTALDLRSAGRHFGALWFRPPGATHGAFYRYDGTPLEAAALIMPVAATRISSPFGERLHPISHLRLMHTGTDFAAPRGTRVNAAADGVVSFVGIDPHGYGRYVVVEHPGGVSTLYAHLSAFAPGLEEGMRVAQGQRLGAVGMTGAATGPHLHFEVRRADTPVDPVVALADASNTLAPMQLDAFRREATAMRTQLAAAAAPATGIAMLDTAPADAGLSTLDPTLRALLPAPGQAAASARAAAS</sequence>
<evidence type="ECO:0000259" key="7">
    <source>
        <dbReference type="Pfam" id="PF01551"/>
    </source>
</evidence>
<accession>A0AAP9Y2S5</accession>
<evidence type="ECO:0000256" key="1">
    <source>
        <dbReference type="ARBA" id="ARBA00001947"/>
    </source>
</evidence>
<dbReference type="Gene3D" id="2.70.70.10">
    <property type="entry name" value="Glucose Permease (Domain IIA)"/>
    <property type="match status" value="1"/>
</dbReference>
<dbReference type="Pfam" id="PF01551">
    <property type="entry name" value="Peptidase_M23"/>
    <property type="match status" value="1"/>
</dbReference>
<dbReference type="GO" id="GO:0046872">
    <property type="term" value="F:metal ion binding"/>
    <property type="evidence" value="ECO:0007669"/>
    <property type="project" value="UniProtKB-KW"/>
</dbReference>
<reference evidence="8 10" key="1">
    <citation type="submission" date="2020-12" db="EMBL/GenBank/DDBJ databases">
        <title>FDA dAtabase for Regulatory Grade micrObial Sequences (FDA-ARGOS): Supporting development and validation of Infectious Disease Dx tests.</title>
        <authorList>
            <person name="Minogue T."/>
            <person name="Wolcott M."/>
            <person name="Wasieloski L."/>
            <person name="Aguilar W."/>
            <person name="Moore D."/>
            <person name="Jaissle J."/>
            <person name="Tallon L."/>
            <person name="Sadzewicz L."/>
            <person name="Zhao X."/>
            <person name="Boylan J."/>
            <person name="Ott S."/>
            <person name="Bowen H."/>
            <person name="Vavikolanu K."/>
            <person name="Mehta A."/>
            <person name="Aluvathingal J."/>
            <person name="Nadendla S."/>
            <person name="Yan Y."/>
            <person name="Sichtig H."/>
        </authorList>
    </citation>
    <scope>NUCLEOTIDE SEQUENCE [LARGE SCALE GENOMIC DNA]</scope>
    <source>
        <strain evidence="8 10">FDAARGOS_949</strain>
    </source>
</reference>
<organism evidence="8 10">
    <name type="scientific">Burkholderia glumae</name>
    <name type="common">Pseudomonas glumae</name>
    <dbReference type="NCBI Taxonomy" id="337"/>
    <lineage>
        <taxon>Bacteria</taxon>
        <taxon>Pseudomonadati</taxon>
        <taxon>Pseudomonadota</taxon>
        <taxon>Betaproteobacteria</taxon>
        <taxon>Burkholderiales</taxon>
        <taxon>Burkholderiaceae</taxon>
        <taxon>Burkholderia</taxon>
    </lineage>
</organism>
<keyword evidence="2" id="KW-0645">Protease</keyword>
<keyword evidence="5" id="KW-0862">Zinc</keyword>
<evidence type="ECO:0000256" key="3">
    <source>
        <dbReference type="ARBA" id="ARBA00022723"/>
    </source>
</evidence>
<protein>
    <submittedName>
        <fullName evidence="8">M23 family metallopeptidase</fullName>
    </submittedName>
</protein>
<evidence type="ECO:0000313" key="11">
    <source>
        <dbReference type="Proteomes" id="UP001056386"/>
    </source>
</evidence>
<dbReference type="EMBL" id="CP099587">
    <property type="protein sequence ID" value="USS47560.1"/>
    <property type="molecule type" value="Genomic_DNA"/>
</dbReference>
<dbReference type="AlphaFoldDB" id="A0AAP9Y2S5"/>
<keyword evidence="3" id="KW-0479">Metal-binding</keyword>
<reference evidence="9" key="2">
    <citation type="submission" date="2022-06" db="EMBL/GenBank/DDBJ databases">
        <title>Draft genome sequence of Burkholderia glumae strain GR20004 isolated from rice panicle showing bacterial panicle blight.</title>
        <authorList>
            <person name="Choi S.Y."/>
            <person name="Lee Y.H."/>
        </authorList>
    </citation>
    <scope>NUCLEOTIDE SEQUENCE</scope>
    <source>
        <strain evidence="9">GR20004</strain>
    </source>
</reference>
<evidence type="ECO:0000313" key="8">
    <source>
        <dbReference type="EMBL" id="QPQ93388.1"/>
    </source>
</evidence>
<dbReference type="GeneID" id="45698137"/>
<name>A0AAP9Y2S5_BURGL</name>
<evidence type="ECO:0000313" key="10">
    <source>
        <dbReference type="Proteomes" id="UP000594892"/>
    </source>
</evidence>
<dbReference type="InterPro" id="IPR050570">
    <property type="entry name" value="Cell_wall_metabolism_enzyme"/>
</dbReference>
<dbReference type="PANTHER" id="PTHR21666:SF288">
    <property type="entry name" value="CELL DIVISION PROTEIN YTFB"/>
    <property type="match status" value="1"/>
</dbReference>
<dbReference type="GO" id="GO:0006508">
    <property type="term" value="P:proteolysis"/>
    <property type="evidence" value="ECO:0007669"/>
    <property type="project" value="UniProtKB-KW"/>
</dbReference>